<dbReference type="AlphaFoldDB" id="U2F4K4"/>
<name>U2F4K4_9BACT</name>
<proteinExistence type="predicted"/>
<evidence type="ECO:0000313" key="2">
    <source>
        <dbReference type="Proteomes" id="UP000016627"/>
    </source>
</evidence>
<organism evidence="1 2">
    <name type="scientific">Campylobacter concisus ATCC 51562</name>
    <dbReference type="NCBI Taxonomy" id="1242969"/>
    <lineage>
        <taxon>Bacteria</taxon>
        <taxon>Pseudomonadati</taxon>
        <taxon>Campylobacterota</taxon>
        <taxon>Epsilonproteobacteria</taxon>
        <taxon>Campylobacterales</taxon>
        <taxon>Campylobacteraceae</taxon>
        <taxon>Campylobacter</taxon>
    </lineage>
</organism>
<reference evidence="1 2" key="1">
    <citation type="journal article" date="2013" name="BMC Genomics">
        <title>Comparative genomics of Campylobacter concisus isolates reveals genetic diversity and provides insights into disease association.</title>
        <authorList>
            <person name="Deshpande N.P."/>
            <person name="Kaakoush N.O."/>
            <person name="Wilkins M.R."/>
            <person name="Mitchell H.M."/>
        </authorList>
    </citation>
    <scope>NUCLEOTIDE SEQUENCE [LARGE SCALE GENOMIC DNA]</scope>
    <source>
        <strain evidence="1 2">ATCC 51562</strain>
    </source>
</reference>
<sequence length="62" mass="7139">MLIEIGAYIPNSDINVTKIVVSDKPRAKKLKPRHEHLSFDCINCHQKQGDNPSKFKEIGWLH</sequence>
<dbReference type="PATRIC" id="fig|1242969.3.peg.1670"/>
<accession>U2F4K4</accession>
<dbReference type="EMBL" id="ANNI01000009">
    <property type="protein sequence ID" value="ERJ25147.1"/>
    <property type="molecule type" value="Genomic_DNA"/>
</dbReference>
<evidence type="ECO:0000313" key="1">
    <source>
        <dbReference type="EMBL" id="ERJ25147.1"/>
    </source>
</evidence>
<comment type="caution">
    <text evidence="1">The sequence shown here is derived from an EMBL/GenBank/DDBJ whole genome shotgun (WGS) entry which is preliminary data.</text>
</comment>
<dbReference type="Proteomes" id="UP000016627">
    <property type="component" value="Unassembled WGS sequence"/>
</dbReference>
<gene>
    <name evidence="1" type="ORF">ATCC51562_730</name>
</gene>
<protein>
    <submittedName>
        <fullName evidence="1">Uncharacterized protein</fullName>
    </submittedName>
</protein>